<evidence type="ECO:0000313" key="1">
    <source>
        <dbReference type="EMBL" id="NML31363.1"/>
    </source>
</evidence>
<organism evidence="1 2">
    <name type="scientific">Paraburkholderia antibiotica</name>
    <dbReference type="NCBI Taxonomy" id="2728839"/>
    <lineage>
        <taxon>Bacteria</taxon>
        <taxon>Pseudomonadati</taxon>
        <taxon>Pseudomonadota</taxon>
        <taxon>Betaproteobacteria</taxon>
        <taxon>Burkholderiales</taxon>
        <taxon>Burkholderiaceae</taxon>
        <taxon>Paraburkholderia</taxon>
    </lineage>
</organism>
<dbReference type="RefSeq" id="WP_169497642.1">
    <property type="nucleotide sequence ID" value="NZ_JABBFZ010000005.1"/>
</dbReference>
<protein>
    <submittedName>
        <fullName evidence="1">DUF3224 domain-containing protein</fullName>
    </submittedName>
</protein>
<dbReference type="InterPro" id="IPR021607">
    <property type="entry name" value="DUF3224"/>
</dbReference>
<dbReference type="EMBL" id="JABBFZ010000005">
    <property type="protein sequence ID" value="NML31363.1"/>
    <property type="molecule type" value="Genomic_DNA"/>
</dbReference>
<sequence length="133" mass="14006">MTRIAKGTFIVSLQPLPFENAPTDAKLGRMSIDKQISGDLVATTQGQMLSAMTDVKGSAGYVAIEQVSGTLAGKQGTFVLQHHGMMNRGASSLSVTVVPDSGTGELSGIDGEFRIEIVDGAHSYEFAYRLPGD</sequence>
<dbReference type="Pfam" id="PF11528">
    <property type="entry name" value="DUF3224"/>
    <property type="match status" value="1"/>
</dbReference>
<keyword evidence="2" id="KW-1185">Reference proteome</keyword>
<dbReference type="SUPFAM" id="SSF159238">
    <property type="entry name" value="SO1590-like"/>
    <property type="match status" value="1"/>
</dbReference>
<dbReference type="InterPro" id="IPR023159">
    <property type="entry name" value="SO1590-like_sf"/>
</dbReference>
<dbReference type="Gene3D" id="2.40.350.10">
    <property type="entry name" value="SO1590-like"/>
    <property type="match status" value="1"/>
</dbReference>
<name>A0A7X9X4M3_9BURK</name>
<evidence type="ECO:0000313" key="2">
    <source>
        <dbReference type="Proteomes" id="UP000583127"/>
    </source>
</evidence>
<accession>A0A7X9X4M3</accession>
<dbReference type="AlphaFoldDB" id="A0A7X9X4M3"/>
<gene>
    <name evidence="1" type="ORF">HHL14_11025</name>
</gene>
<comment type="caution">
    <text evidence="1">The sequence shown here is derived from an EMBL/GenBank/DDBJ whole genome shotgun (WGS) entry which is preliminary data.</text>
</comment>
<reference evidence="1 2" key="1">
    <citation type="submission" date="2020-04" db="EMBL/GenBank/DDBJ databases">
        <title>Paraburkholderia sp. G-4-1-8 isolated from soil.</title>
        <authorList>
            <person name="Dahal R.H."/>
        </authorList>
    </citation>
    <scope>NUCLEOTIDE SEQUENCE [LARGE SCALE GENOMIC DNA]</scope>
    <source>
        <strain evidence="1 2">G-4-1-8</strain>
    </source>
</reference>
<dbReference type="Proteomes" id="UP000583127">
    <property type="component" value="Unassembled WGS sequence"/>
</dbReference>
<proteinExistence type="predicted"/>